<dbReference type="GO" id="GO:0005634">
    <property type="term" value="C:nucleus"/>
    <property type="evidence" value="ECO:0007669"/>
    <property type="project" value="TreeGrafter"/>
</dbReference>
<evidence type="ECO:0000313" key="4">
    <source>
        <dbReference type="Proteomes" id="UP000193944"/>
    </source>
</evidence>
<dbReference type="PANTHER" id="PTHR45812:SF1">
    <property type="entry name" value="DNA POLYMERASE ZETA CATALYTIC SUBUNIT"/>
    <property type="match status" value="1"/>
</dbReference>
<evidence type="ECO:0000259" key="2">
    <source>
        <dbReference type="Pfam" id="PF24055"/>
    </source>
</evidence>
<keyword evidence="4" id="KW-1185">Reference proteome</keyword>
<proteinExistence type="predicted"/>
<dbReference type="SUPFAM" id="SSF53098">
    <property type="entry name" value="Ribonuclease H-like"/>
    <property type="match status" value="1"/>
</dbReference>
<sequence>MCKIINIFNKVYPYLYIKYTGSLDPDKGIIMNINVSKFTEYMNKLFHSINNVLRMTDSQFKNNHYIYNIELIKGIPFYGFSPNYEHFLKISLYPFYINFLFLLNNKIITDI</sequence>
<comment type="caution">
    <text evidence="3">The sequence shown here is derived from an EMBL/GenBank/DDBJ whole genome shotgun (WGS) entry which is preliminary data.</text>
</comment>
<dbReference type="Pfam" id="PF24055">
    <property type="entry name" value="POL3_N"/>
    <property type="match status" value="1"/>
</dbReference>
<accession>A0A1Y1XED3</accession>
<dbReference type="STRING" id="1754192.A0A1Y1XED3"/>
<dbReference type="GO" id="GO:0003887">
    <property type="term" value="F:DNA-directed DNA polymerase activity"/>
    <property type="evidence" value="ECO:0007669"/>
    <property type="project" value="UniProtKB-EC"/>
</dbReference>
<dbReference type="AlphaFoldDB" id="A0A1Y1XED3"/>
<organism evidence="3 4">
    <name type="scientific">Anaeromyces robustus</name>
    <dbReference type="NCBI Taxonomy" id="1754192"/>
    <lineage>
        <taxon>Eukaryota</taxon>
        <taxon>Fungi</taxon>
        <taxon>Fungi incertae sedis</taxon>
        <taxon>Chytridiomycota</taxon>
        <taxon>Chytridiomycota incertae sedis</taxon>
        <taxon>Neocallimastigomycetes</taxon>
        <taxon>Neocallimastigales</taxon>
        <taxon>Neocallimastigaceae</taxon>
        <taxon>Anaeromyces</taxon>
    </lineage>
</organism>
<dbReference type="OrthoDB" id="2414538at2759"/>
<dbReference type="InterPro" id="IPR056435">
    <property type="entry name" value="DPOD/Z_N"/>
</dbReference>
<dbReference type="GO" id="GO:0016035">
    <property type="term" value="C:zeta DNA polymerase complex"/>
    <property type="evidence" value="ECO:0007669"/>
    <property type="project" value="InterPro"/>
</dbReference>
<comment type="catalytic activity">
    <reaction evidence="1">
        <text>DNA(n) + a 2'-deoxyribonucleoside 5'-triphosphate = DNA(n+1) + diphosphate</text>
        <dbReference type="Rhea" id="RHEA:22508"/>
        <dbReference type="Rhea" id="RHEA-COMP:17339"/>
        <dbReference type="Rhea" id="RHEA-COMP:17340"/>
        <dbReference type="ChEBI" id="CHEBI:33019"/>
        <dbReference type="ChEBI" id="CHEBI:61560"/>
        <dbReference type="ChEBI" id="CHEBI:173112"/>
        <dbReference type="EC" id="2.7.7.7"/>
    </reaction>
</comment>
<feature type="domain" description="DNA polymerase delta/zeta catalytic subunit N-terminal" evidence="2">
    <location>
        <begin position="10"/>
        <end position="93"/>
    </location>
</feature>
<protein>
    <recommendedName>
        <fullName evidence="2">DNA polymerase delta/zeta catalytic subunit N-terminal domain-containing protein</fullName>
    </recommendedName>
</protein>
<evidence type="ECO:0000313" key="3">
    <source>
        <dbReference type="EMBL" id="ORX83806.1"/>
    </source>
</evidence>
<gene>
    <name evidence="3" type="ORF">BCR32DRAFT_243115</name>
</gene>
<dbReference type="InterPro" id="IPR012337">
    <property type="entry name" value="RNaseH-like_sf"/>
</dbReference>
<evidence type="ECO:0000256" key="1">
    <source>
        <dbReference type="ARBA" id="ARBA00049244"/>
    </source>
</evidence>
<dbReference type="PANTHER" id="PTHR45812">
    <property type="entry name" value="DNA POLYMERASE ZETA CATALYTIC SUBUNIT"/>
    <property type="match status" value="1"/>
</dbReference>
<dbReference type="EMBL" id="MCFG01000065">
    <property type="protein sequence ID" value="ORX83806.1"/>
    <property type="molecule type" value="Genomic_DNA"/>
</dbReference>
<dbReference type="InterPro" id="IPR030559">
    <property type="entry name" value="PolZ_Rev3"/>
</dbReference>
<dbReference type="Proteomes" id="UP000193944">
    <property type="component" value="Unassembled WGS sequence"/>
</dbReference>
<reference evidence="3 4" key="1">
    <citation type="submission" date="2016-08" db="EMBL/GenBank/DDBJ databases">
        <title>A Parts List for Fungal Cellulosomes Revealed by Comparative Genomics.</title>
        <authorList>
            <consortium name="DOE Joint Genome Institute"/>
            <person name="Haitjema C.H."/>
            <person name="Gilmore S.P."/>
            <person name="Henske J.K."/>
            <person name="Solomon K.V."/>
            <person name="De Groot R."/>
            <person name="Kuo A."/>
            <person name="Mondo S.J."/>
            <person name="Salamov A.A."/>
            <person name="Labutti K."/>
            <person name="Zhao Z."/>
            <person name="Chiniquy J."/>
            <person name="Barry K."/>
            <person name="Brewer H.M."/>
            <person name="Purvine S.O."/>
            <person name="Wright A.T."/>
            <person name="Boxma B."/>
            <person name="Van Alen T."/>
            <person name="Hackstein J.H."/>
            <person name="Baker S.E."/>
            <person name="Grigoriev I.V."/>
            <person name="O'Malley M.A."/>
        </authorList>
    </citation>
    <scope>NUCLEOTIDE SEQUENCE [LARGE SCALE GENOMIC DNA]</scope>
    <source>
        <strain evidence="3 4">S4</strain>
    </source>
</reference>
<dbReference type="GO" id="GO:0042276">
    <property type="term" value="P:error-prone translesion synthesis"/>
    <property type="evidence" value="ECO:0007669"/>
    <property type="project" value="TreeGrafter"/>
</dbReference>
<name>A0A1Y1XED3_9FUNG</name>
<reference evidence="3 4" key="2">
    <citation type="submission" date="2016-08" db="EMBL/GenBank/DDBJ databases">
        <title>Pervasive Adenine N6-methylation of Active Genes in Fungi.</title>
        <authorList>
            <consortium name="DOE Joint Genome Institute"/>
            <person name="Mondo S.J."/>
            <person name="Dannebaum R.O."/>
            <person name="Kuo R.C."/>
            <person name="Labutti K."/>
            <person name="Haridas S."/>
            <person name="Kuo A."/>
            <person name="Salamov A."/>
            <person name="Ahrendt S.R."/>
            <person name="Lipzen A."/>
            <person name="Sullivan W."/>
            <person name="Andreopoulos W.B."/>
            <person name="Clum A."/>
            <person name="Lindquist E."/>
            <person name="Daum C."/>
            <person name="Ramamoorthy G.K."/>
            <person name="Gryganskyi A."/>
            <person name="Culley D."/>
            <person name="Magnuson J.K."/>
            <person name="James T.Y."/>
            <person name="O'Malley M.A."/>
            <person name="Stajich J.E."/>
            <person name="Spatafora J.W."/>
            <person name="Visel A."/>
            <person name="Grigoriev I.V."/>
        </authorList>
    </citation>
    <scope>NUCLEOTIDE SEQUENCE [LARGE SCALE GENOMIC DNA]</scope>
    <source>
        <strain evidence="3 4">S4</strain>
    </source>
</reference>
<dbReference type="GO" id="GO:0000724">
    <property type="term" value="P:double-strand break repair via homologous recombination"/>
    <property type="evidence" value="ECO:0007669"/>
    <property type="project" value="TreeGrafter"/>
</dbReference>